<dbReference type="GO" id="GO:0015421">
    <property type="term" value="F:ABC-type oligopeptide transporter activity"/>
    <property type="evidence" value="ECO:0007669"/>
    <property type="project" value="TreeGrafter"/>
</dbReference>
<dbReference type="FunFam" id="3.40.50.300:FF:000066">
    <property type="entry name" value="ABC transporter B family member 1"/>
    <property type="match status" value="2"/>
</dbReference>
<evidence type="ECO:0000256" key="8">
    <source>
        <dbReference type="ARBA" id="ARBA00022989"/>
    </source>
</evidence>
<dbReference type="FunFam" id="1.20.1560.10:FF:000009">
    <property type="entry name" value="ABC transporter B family member 1"/>
    <property type="match status" value="1"/>
</dbReference>
<dbReference type="GeneID" id="105032306"/>
<reference evidence="16" key="1">
    <citation type="submission" date="2025-08" db="UniProtKB">
        <authorList>
            <consortium name="RefSeq"/>
        </authorList>
    </citation>
    <scope>IDENTIFICATION</scope>
</reference>
<keyword evidence="6" id="KW-0547">Nucleotide-binding</keyword>
<keyword evidence="9 12" id="KW-0472">Membrane</keyword>
<organism evidence="15 16">
    <name type="scientific">Elaeis guineensis var. tenera</name>
    <name type="common">Oil palm</name>
    <dbReference type="NCBI Taxonomy" id="51953"/>
    <lineage>
        <taxon>Eukaryota</taxon>
        <taxon>Viridiplantae</taxon>
        <taxon>Streptophyta</taxon>
        <taxon>Embryophyta</taxon>
        <taxon>Tracheophyta</taxon>
        <taxon>Spermatophyta</taxon>
        <taxon>Magnoliopsida</taxon>
        <taxon>Liliopsida</taxon>
        <taxon>Arecaceae</taxon>
        <taxon>Arecoideae</taxon>
        <taxon>Cocoseae</taxon>
        <taxon>Elaeidinae</taxon>
        <taxon>Elaeis</taxon>
    </lineage>
</organism>
<feature type="domain" description="ABC transporter" evidence="13">
    <location>
        <begin position="1117"/>
        <end position="1354"/>
    </location>
</feature>
<feature type="transmembrane region" description="Helical" evidence="12">
    <location>
        <begin position="792"/>
        <end position="816"/>
    </location>
</feature>
<feature type="domain" description="ABC transmembrane type-1" evidence="14">
    <location>
        <begin position="796"/>
        <end position="1082"/>
    </location>
</feature>
<evidence type="ECO:0000256" key="2">
    <source>
        <dbReference type="ARBA" id="ARBA00007577"/>
    </source>
</evidence>
<dbReference type="InterPro" id="IPR027417">
    <property type="entry name" value="P-loop_NTPase"/>
</dbReference>
<accession>A0A6I9Q904</accession>
<evidence type="ECO:0000256" key="3">
    <source>
        <dbReference type="ARBA" id="ARBA00022448"/>
    </source>
</evidence>
<dbReference type="RefSeq" id="XP_010905018.3">
    <property type="nucleotide sequence ID" value="XM_010906716.3"/>
</dbReference>
<feature type="transmembrane region" description="Helical" evidence="12">
    <location>
        <begin position="359"/>
        <end position="386"/>
    </location>
</feature>
<keyword evidence="8 12" id="KW-1133">Transmembrane helix</keyword>
<feature type="transmembrane region" description="Helical" evidence="12">
    <location>
        <begin position="260"/>
        <end position="279"/>
    </location>
</feature>
<evidence type="ECO:0000256" key="9">
    <source>
        <dbReference type="ARBA" id="ARBA00023136"/>
    </source>
</evidence>
<dbReference type="InterPro" id="IPR003593">
    <property type="entry name" value="AAA+_ATPase"/>
</dbReference>
<evidence type="ECO:0000313" key="16">
    <source>
        <dbReference type="RefSeq" id="XP_010905018.3"/>
    </source>
</evidence>
<dbReference type="GO" id="GO:0005524">
    <property type="term" value="F:ATP binding"/>
    <property type="evidence" value="ECO:0007669"/>
    <property type="project" value="UniProtKB-KW"/>
</dbReference>
<evidence type="ECO:0000256" key="10">
    <source>
        <dbReference type="ARBA" id="ARBA00023180"/>
    </source>
</evidence>
<dbReference type="GO" id="GO:0090374">
    <property type="term" value="P:oligopeptide export from mitochondrion"/>
    <property type="evidence" value="ECO:0007669"/>
    <property type="project" value="TreeGrafter"/>
</dbReference>
<dbReference type="GO" id="GO:0005886">
    <property type="term" value="C:plasma membrane"/>
    <property type="evidence" value="ECO:0007669"/>
    <property type="project" value="UniProtKB-SubCell"/>
</dbReference>
<keyword evidence="5" id="KW-0677">Repeat</keyword>
<name>A0A6I9Q904_ELAGV</name>
<feature type="transmembrane region" description="Helical" evidence="12">
    <location>
        <begin position="836"/>
        <end position="858"/>
    </location>
</feature>
<dbReference type="InterPro" id="IPR011527">
    <property type="entry name" value="ABC1_TM_dom"/>
</dbReference>
<dbReference type="Pfam" id="PF00005">
    <property type="entry name" value="ABC_tran"/>
    <property type="match status" value="2"/>
</dbReference>
<dbReference type="CDD" id="cd18578">
    <property type="entry name" value="ABC_6TM_Pgp_ABCB1_D2_like"/>
    <property type="match status" value="1"/>
</dbReference>
<dbReference type="GO" id="GO:0005743">
    <property type="term" value="C:mitochondrial inner membrane"/>
    <property type="evidence" value="ECO:0007669"/>
    <property type="project" value="TreeGrafter"/>
</dbReference>
<gene>
    <name evidence="16" type="primary">LOC105032306</name>
</gene>
<evidence type="ECO:0000256" key="11">
    <source>
        <dbReference type="SAM" id="MobiDB-lite"/>
    </source>
</evidence>
<keyword evidence="7" id="KW-0067">ATP-binding</keyword>
<evidence type="ECO:0000256" key="12">
    <source>
        <dbReference type="SAM" id="Phobius"/>
    </source>
</evidence>
<dbReference type="Gene3D" id="3.40.50.300">
    <property type="entry name" value="P-loop containing nucleotide triphosphate hydrolases"/>
    <property type="match status" value="2"/>
</dbReference>
<evidence type="ECO:0000256" key="6">
    <source>
        <dbReference type="ARBA" id="ARBA00022741"/>
    </source>
</evidence>
<comment type="similarity">
    <text evidence="2">Belongs to the ABC transporter superfamily. ABCB family. Multidrug resistance exporter (TC 3.A.1.201) subfamily.</text>
</comment>
<evidence type="ECO:0000259" key="14">
    <source>
        <dbReference type="PROSITE" id="PS50929"/>
    </source>
</evidence>
<dbReference type="Pfam" id="PF00664">
    <property type="entry name" value="ABC_membrane"/>
    <property type="match status" value="2"/>
</dbReference>
<dbReference type="SMART" id="SM00382">
    <property type="entry name" value="AAA"/>
    <property type="match status" value="2"/>
</dbReference>
<feature type="domain" description="ABC transmembrane type-1" evidence="14">
    <location>
        <begin position="140"/>
        <end position="427"/>
    </location>
</feature>
<feature type="domain" description="ABC transporter" evidence="13">
    <location>
        <begin position="462"/>
        <end position="698"/>
    </location>
</feature>
<comment type="subcellular location">
    <subcellularLocation>
        <location evidence="1">Cell membrane</location>
        <topology evidence="1">Multi-pass membrane protein</topology>
    </subcellularLocation>
</comment>
<feature type="compositionally biased region" description="Low complexity" evidence="11">
    <location>
        <begin position="727"/>
        <end position="738"/>
    </location>
</feature>
<dbReference type="PROSITE" id="PS50893">
    <property type="entry name" value="ABC_TRANSPORTER_2"/>
    <property type="match status" value="2"/>
</dbReference>
<keyword evidence="15" id="KW-1185">Reference proteome</keyword>
<dbReference type="InterPro" id="IPR017871">
    <property type="entry name" value="ABC_transporter-like_CS"/>
</dbReference>
<dbReference type="InterPro" id="IPR036640">
    <property type="entry name" value="ABC1_TM_sf"/>
</dbReference>
<sequence length="1358" mass="147232">MNGCRTSHVPMPLVLPPTLSVPAPIAAGRRRRQRRWPTSSLPTLQLQRHLSPESAENHARVVFFNVCFTWKKRIFMGIIRMTKGEMEMSNPSVDAMSKGVERDKDVANTNKQQDSKEKKNSVPYCRLFSFADTADLVLMVTGSVAAVANGVSLPLMTILFGELINILGKTTDAHIVVHEVSKVALKFIYLGVANGVASFLQVACWTTTGEQQAARIRNWYLKAILGQDIAFFDKEANTGEVVGKISGDTFLIQDAMGEKVGKFIQLVSSFIGGFIVAFLKGWQLSLVMSSVIPLVVLAAAVMAIAITKMAAHAQTAYSVAAATVEQTIGSIRTVASFTGEKQAIKKYNRSLKSAYKASVLEGLAAGFGLGATIAIIICSYGLGVWFGSEMIQRKGYTGGDVINVIFAVVTGSMSLGQASPCSSAFAAGKVAAFKMFDIFNRKPEIDAYDTTGKILDDIIGNIELRDVSFSYPTRPDEQILTAFSLIIPSGMTVALVGESGSGKSTVISLIERFYDPQAGEVLIDGINIKEFQLRWIRGKIGLVSQEPVLFATSIRNNITYGKDDATIEEIRAALELANASKFINELPEGLDTLVGEHGTQLSGGQKQRVAIARAILKNPRILLLDEATSALDAESEQMVQEALDKVRSNRTTVLVAHRLSTVRKADKITVIHHGSIVEKGSHEQLIKNPDGAYSRLVQLQEVNQDSDQHSCPDQHDLSVAVHLRKQSSSWRSTSQQASHGSGSRHSFSESFKLPAGPDIQEIAWKKPSHEEPPQHHQEVPLSRLAHLNKPELPVVLLGVIAAVVSGIVLPIFGVLLSRIIHTFYEPPAKLRKDARFWSLMFVVVGLVTIVSIPARAYFFAVAGSRLIQRIRSMSFDKVVNMEIGWFDKSENSSGAIGARLSADAAAVRSLVGDALGLMSQNAATFIAGLVIAVAACWQLALLIVALVPVIVVNGWIQMKFMKGLDADLKMKYEEASQVASDAVGSIRTVASFAAEDKVVELYRKKCEGPKNIVTRQGLVSGVGFGLSYFLLFCVYATSFYVGARLIEDGKTTSTDIFKVFFVLNFAAIGISQSSFLAPDATNAKSATASIFAILDQKSRIDPRDDSGMTIRLAKGNIEFQHVSFRYPTRPDIQILEDFCLAIQSGKTVALVGESGSGKSTVVSLLQRFYDPDSGQILLDGLEIQKLQITWLRQQMGLVSQEPVLFDDTIRANIAYGKGGEATEAEILAAAESANAHQFISALQQGYDTSVGERGVQLSGGQKQRVAIARAIIKDPKILLLDEATSALDAESERVVQDTLDHVMLNRTTIVIAHRLSTIKGADIIAVVKNGMIIEEGNHGALIGIKNGAYASLVSLHKC</sequence>
<dbReference type="PANTHER" id="PTHR43394">
    <property type="entry name" value="ATP-DEPENDENT PERMEASE MDL1, MITOCHONDRIAL"/>
    <property type="match status" value="1"/>
</dbReference>
<dbReference type="PROSITE" id="PS50929">
    <property type="entry name" value="ABC_TM1F"/>
    <property type="match status" value="2"/>
</dbReference>
<dbReference type="PANTHER" id="PTHR43394:SF16">
    <property type="entry name" value="ABC TRANSPORTER B FAMILY MEMBER 4-LIKE ISOFORM X1"/>
    <property type="match status" value="1"/>
</dbReference>
<dbReference type="GO" id="GO:0010328">
    <property type="term" value="F:auxin influx transmembrane transporter activity"/>
    <property type="evidence" value="ECO:0007669"/>
    <property type="project" value="UniProtKB-ARBA"/>
</dbReference>
<keyword evidence="3" id="KW-0813">Transport</keyword>
<evidence type="ECO:0000256" key="5">
    <source>
        <dbReference type="ARBA" id="ARBA00022737"/>
    </source>
</evidence>
<dbReference type="SUPFAM" id="SSF52540">
    <property type="entry name" value="P-loop containing nucleoside triphosphate hydrolases"/>
    <property type="match status" value="2"/>
</dbReference>
<feature type="compositionally biased region" description="Polar residues" evidence="11">
    <location>
        <begin position="739"/>
        <end position="749"/>
    </location>
</feature>
<dbReference type="CDD" id="cd03249">
    <property type="entry name" value="ABC_MTABC3_MDL1_MDL2"/>
    <property type="match status" value="2"/>
</dbReference>
<dbReference type="KEGG" id="egu:105032306"/>
<feature type="transmembrane region" description="Helical" evidence="12">
    <location>
        <begin position="925"/>
        <end position="952"/>
    </location>
</feature>
<feature type="transmembrane region" description="Helical" evidence="12">
    <location>
        <begin position="1018"/>
        <end position="1041"/>
    </location>
</feature>
<keyword evidence="4 12" id="KW-0812">Transmembrane</keyword>
<feature type="region of interest" description="Disordered" evidence="11">
    <location>
        <begin position="727"/>
        <end position="750"/>
    </location>
</feature>
<evidence type="ECO:0000256" key="7">
    <source>
        <dbReference type="ARBA" id="ARBA00022840"/>
    </source>
</evidence>
<proteinExistence type="inferred from homology"/>
<dbReference type="InterPro" id="IPR039421">
    <property type="entry name" value="Type_1_exporter"/>
</dbReference>
<dbReference type="FunFam" id="1.20.1560.10:FF:000044">
    <property type="entry name" value="ABC transporter B family member 9"/>
    <property type="match status" value="1"/>
</dbReference>
<dbReference type="OrthoDB" id="6500128at2759"/>
<keyword evidence="10" id="KW-0325">Glycoprotein</keyword>
<evidence type="ECO:0000256" key="1">
    <source>
        <dbReference type="ARBA" id="ARBA00004651"/>
    </source>
</evidence>
<dbReference type="GO" id="GO:0016887">
    <property type="term" value="F:ATP hydrolysis activity"/>
    <property type="evidence" value="ECO:0007669"/>
    <property type="project" value="InterPro"/>
</dbReference>
<evidence type="ECO:0000313" key="15">
    <source>
        <dbReference type="Proteomes" id="UP000504607"/>
    </source>
</evidence>
<dbReference type="SUPFAM" id="SSF90123">
    <property type="entry name" value="ABC transporter transmembrane region"/>
    <property type="match status" value="2"/>
</dbReference>
<dbReference type="Gene3D" id="1.20.1560.10">
    <property type="entry name" value="ABC transporter type 1, transmembrane domain"/>
    <property type="match status" value="1"/>
</dbReference>
<dbReference type="PROSITE" id="PS00211">
    <property type="entry name" value="ABC_TRANSPORTER_1"/>
    <property type="match status" value="2"/>
</dbReference>
<evidence type="ECO:0000256" key="4">
    <source>
        <dbReference type="ARBA" id="ARBA00022692"/>
    </source>
</evidence>
<dbReference type="InParanoid" id="A0A6I9Q904"/>
<evidence type="ECO:0000259" key="13">
    <source>
        <dbReference type="PROSITE" id="PS50893"/>
    </source>
</evidence>
<dbReference type="Proteomes" id="UP000504607">
    <property type="component" value="Unplaced"/>
</dbReference>
<dbReference type="GO" id="GO:0010329">
    <property type="term" value="F:auxin efflux transmembrane transporter activity"/>
    <property type="evidence" value="ECO:0007669"/>
    <property type="project" value="UniProtKB-ARBA"/>
</dbReference>
<protein>
    <submittedName>
        <fullName evidence="16">ABC transporter B family member 11 isoform X1</fullName>
    </submittedName>
</protein>
<dbReference type="CDD" id="cd18577">
    <property type="entry name" value="ABC_6TM_Pgp_ABCB1_D1_like"/>
    <property type="match status" value="1"/>
</dbReference>
<dbReference type="InterPro" id="IPR003439">
    <property type="entry name" value="ABC_transporter-like_ATP-bd"/>
</dbReference>
<feature type="transmembrane region" description="Helical" evidence="12">
    <location>
        <begin position="285"/>
        <end position="306"/>
    </location>
</feature>